<reference evidence="1" key="1">
    <citation type="submission" date="2022-07" db="EMBL/GenBank/DDBJ databases">
        <title>Genome Sequence of Physisporinus lineatus.</title>
        <authorList>
            <person name="Buettner E."/>
        </authorList>
    </citation>
    <scope>NUCLEOTIDE SEQUENCE</scope>
    <source>
        <strain evidence="1">VT162</strain>
    </source>
</reference>
<evidence type="ECO:0000313" key="1">
    <source>
        <dbReference type="EMBL" id="KAJ3479022.1"/>
    </source>
</evidence>
<comment type="caution">
    <text evidence="1">The sequence shown here is derived from an EMBL/GenBank/DDBJ whole genome shotgun (WGS) entry which is preliminary data.</text>
</comment>
<sequence>MLPHNTSRSIHISSFIPRATRPSGSTVQNIFKQTRTLFSTFVSHLTKPGTLRHVPAVGRCMHASPAYVRPTIQQGLSLPARYALGRPLHGPYIPRPPVIPRSVTQVGLGTARNFCTSRSAFQTLADNVPITGRAFWEADWELRVKKEKEAGKIKKYTSKKRVAGNGNKEMQQPKLVLHESVTESSVTDNAQETELDNYFTVPAVPSVTTYLLIPIAPTPTLRHPLPLSPPAHSSIHPLLPFSVLSSIHTDHATHTLRVSTLFARLDTARVFDKGGVTTSAFGDPSGLCSVLEVKFAGWTESQVRSIIGEAGVGWCVLEEVREDEKQIEIDSMDEIMSALSSGTATPPQMDIIDPAASFVLPTLDFSASFPATTASWSPSPSVSELTSTLSDLQFENHWSSASSDSGSETSYTDASSHVSWDNMSVSSVRHSGSEGWIGLGFSSQFSGRLHNEVPEPMERMF</sequence>
<protein>
    <submittedName>
        <fullName evidence="1">Uncharacterized protein</fullName>
    </submittedName>
</protein>
<dbReference type="EMBL" id="JANAWD010000468">
    <property type="protein sequence ID" value="KAJ3479022.1"/>
    <property type="molecule type" value="Genomic_DNA"/>
</dbReference>
<organism evidence="1 2">
    <name type="scientific">Meripilus lineatus</name>
    <dbReference type="NCBI Taxonomy" id="2056292"/>
    <lineage>
        <taxon>Eukaryota</taxon>
        <taxon>Fungi</taxon>
        <taxon>Dikarya</taxon>
        <taxon>Basidiomycota</taxon>
        <taxon>Agaricomycotina</taxon>
        <taxon>Agaricomycetes</taxon>
        <taxon>Polyporales</taxon>
        <taxon>Meripilaceae</taxon>
        <taxon>Meripilus</taxon>
    </lineage>
</organism>
<proteinExistence type="predicted"/>
<gene>
    <name evidence="1" type="ORF">NLI96_g9350</name>
</gene>
<name>A0AAD5YB55_9APHY</name>
<dbReference type="AlphaFoldDB" id="A0AAD5YB55"/>
<keyword evidence="2" id="KW-1185">Reference proteome</keyword>
<evidence type="ECO:0000313" key="2">
    <source>
        <dbReference type="Proteomes" id="UP001212997"/>
    </source>
</evidence>
<dbReference type="Proteomes" id="UP001212997">
    <property type="component" value="Unassembled WGS sequence"/>
</dbReference>
<accession>A0AAD5YB55</accession>